<proteinExistence type="predicted"/>
<dbReference type="Pfam" id="PF07308">
    <property type="entry name" value="DUF1456"/>
    <property type="match status" value="1"/>
</dbReference>
<dbReference type="RefSeq" id="WP_408082554.1">
    <property type="nucleotide sequence ID" value="NZ_JBELQA010000009.1"/>
</dbReference>
<feature type="compositionally biased region" description="Basic and acidic residues" evidence="1">
    <location>
        <begin position="90"/>
        <end position="117"/>
    </location>
</feature>
<dbReference type="PANTHER" id="PTHR37805">
    <property type="entry name" value="CYTOPLASMIC PROTEIN-RELATED"/>
    <property type="match status" value="1"/>
</dbReference>
<sequence>MTNNDIFKKLRVALMLRDDQIVEILELVDFRISKSELGAFFRDEKHPNYMECGDQVLRNFLNGLVIHLRGTKENPKNPNDVLAKHKAQIPKKESTKERTEFKAAAKDAEKGRADQKPAKSVSTAKKPFKNNNSKATPKVQIVEKVKFNNGKNKKTK</sequence>
<dbReference type="EMBL" id="JBELQA010000009">
    <property type="protein sequence ID" value="MFL9832106.1"/>
    <property type="molecule type" value="Genomic_DNA"/>
</dbReference>
<reference evidence="2 3" key="1">
    <citation type="submission" date="2024-06" db="EMBL/GenBank/DDBJ databases">
        <authorList>
            <person name="Kaempfer P."/>
            <person name="Viver T."/>
        </authorList>
    </citation>
    <scope>NUCLEOTIDE SEQUENCE [LARGE SCALE GENOMIC DNA]</scope>
    <source>
        <strain evidence="2 3">ST-87</strain>
    </source>
</reference>
<dbReference type="PANTHER" id="PTHR37805:SF1">
    <property type="entry name" value="CYTOPLASMIC PROTEIN"/>
    <property type="match status" value="1"/>
</dbReference>
<dbReference type="Proteomes" id="UP001629260">
    <property type="component" value="Unassembled WGS sequence"/>
</dbReference>
<evidence type="ECO:0000313" key="3">
    <source>
        <dbReference type="Proteomes" id="UP001629260"/>
    </source>
</evidence>
<accession>A0ABW8XW33</accession>
<protein>
    <submittedName>
        <fullName evidence="2">DUF1456 family protein</fullName>
    </submittedName>
</protein>
<feature type="region of interest" description="Disordered" evidence="1">
    <location>
        <begin position="86"/>
        <end position="156"/>
    </location>
</feature>
<evidence type="ECO:0000256" key="1">
    <source>
        <dbReference type="SAM" id="MobiDB-lite"/>
    </source>
</evidence>
<comment type="caution">
    <text evidence="2">The sequence shown here is derived from an EMBL/GenBank/DDBJ whole genome shotgun (WGS) entry which is preliminary data.</text>
</comment>
<keyword evidence="3" id="KW-1185">Reference proteome</keyword>
<evidence type="ECO:0000313" key="2">
    <source>
        <dbReference type="EMBL" id="MFL9832106.1"/>
    </source>
</evidence>
<gene>
    <name evidence="2" type="ORF">ABS764_14735</name>
</gene>
<name>A0ABW8XW33_9FLAO</name>
<organism evidence="2 3">
    <name type="scientific">Flavobacterium plantiphilum</name>
    <dbReference type="NCBI Taxonomy" id="3163297"/>
    <lineage>
        <taxon>Bacteria</taxon>
        <taxon>Pseudomonadati</taxon>
        <taxon>Bacteroidota</taxon>
        <taxon>Flavobacteriia</taxon>
        <taxon>Flavobacteriales</taxon>
        <taxon>Flavobacteriaceae</taxon>
        <taxon>Flavobacterium</taxon>
    </lineage>
</organism>
<dbReference type="InterPro" id="IPR009921">
    <property type="entry name" value="YehS-like"/>
</dbReference>